<protein>
    <submittedName>
        <fullName evidence="2">ZFYVE19</fullName>
    </submittedName>
</protein>
<name>A0A0R3W2N5_TAEAS</name>
<organism evidence="2">
    <name type="scientific">Taenia asiatica</name>
    <name type="common">Asian tapeworm</name>
    <dbReference type="NCBI Taxonomy" id="60517"/>
    <lineage>
        <taxon>Eukaryota</taxon>
        <taxon>Metazoa</taxon>
        <taxon>Spiralia</taxon>
        <taxon>Lophotrochozoa</taxon>
        <taxon>Platyhelminthes</taxon>
        <taxon>Cestoda</taxon>
        <taxon>Eucestoda</taxon>
        <taxon>Cyclophyllidea</taxon>
        <taxon>Taeniidae</taxon>
        <taxon>Taenia</taxon>
    </lineage>
</organism>
<accession>A0A0R3W2N5</accession>
<dbReference type="WBParaSite" id="TASK_0000410801-mRNA-1">
    <property type="protein sequence ID" value="TASK_0000410801-mRNA-1"/>
    <property type="gene ID" value="TASK_0000410801"/>
</dbReference>
<sequence length="142" mass="15916">LRRIQALKSKKVERPSHSPPMKGVVNGSEKLAQRLDALTAERKNLPTEAELQSRVDALNDFLLTHKFGPKPASSLKIDQDEVKNVVDQLRDEARLSALHREPSDKGAETSTSDRIYCSLCDNLASILCPACMDQEFCKYCFQ</sequence>
<dbReference type="STRING" id="60517.A0A0R3W2N5"/>
<feature type="region of interest" description="Disordered" evidence="1">
    <location>
        <begin position="1"/>
        <end position="25"/>
    </location>
</feature>
<evidence type="ECO:0000256" key="1">
    <source>
        <dbReference type="SAM" id="MobiDB-lite"/>
    </source>
</evidence>
<evidence type="ECO:0000313" key="2">
    <source>
        <dbReference type="WBParaSite" id="TASK_0000410801-mRNA-1"/>
    </source>
</evidence>
<proteinExistence type="predicted"/>
<dbReference type="AlphaFoldDB" id="A0A0R3W2N5"/>
<reference evidence="2" key="1">
    <citation type="submission" date="2017-02" db="UniProtKB">
        <authorList>
            <consortium name="WormBaseParasite"/>
        </authorList>
    </citation>
    <scope>IDENTIFICATION</scope>
</reference>